<dbReference type="InterPro" id="IPR050465">
    <property type="entry name" value="UPF0194_transport"/>
</dbReference>
<evidence type="ECO:0000256" key="1">
    <source>
        <dbReference type="ARBA" id="ARBA00004196"/>
    </source>
</evidence>
<dbReference type="Gene3D" id="2.40.30.170">
    <property type="match status" value="1"/>
</dbReference>
<dbReference type="InterPro" id="IPR058792">
    <property type="entry name" value="Beta-barrel_RND_2"/>
</dbReference>
<dbReference type="GO" id="GO:0016020">
    <property type="term" value="C:membrane"/>
    <property type="evidence" value="ECO:0007669"/>
    <property type="project" value="InterPro"/>
</dbReference>
<keyword evidence="3" id="KW-0472">Membrane</keyword>
<feature type="domain" description="CusB-like beta-barrel" evidence="5">
    <location>
        <begin position="252"/>
        <end position="327"/>
    </location>
</feature>
<keyword evidence="2" id="KW-0175">Coiled coil</keyword>
<comment type="caution">
    <text evidence="6">The sequence shown here is derived from an EMBL/GenBank/DDBJ whole genome shotgun (WGS) entry which is preliminary data.</text>
</comment>
<sequence>MNRPELNLQNASPDFLKTATPGLFLRRSKRWWSIAVAIVLAVALLAILIPGGSSQPARYVTEEAATGNLVVTISASGTLQPTRSVDVGSELSGTLEAVLVNENDHVTKGQVVARLDTSKLQDAVVKSQAAVAVAEAAVAQMEATAAESSANLSRLRHVAELSDGKVPSKSELETAEASYQRAVANVNSAKAGVTQARAALKTDVTNIEKAVIRAPIKGVVLTRKVESGQTVVAAMTIPVLFTIAEDLTKMELDVKVDEADVGSVKLGQAASFSVSAWAGRNFPATIQRVGIGSTTTDNVVTYKTVLNVANSDLALRPGMTATARITTVNRNNVLLVPNAALRFTPPATTESVQSEGFISRLMPRPPQTKTQQTRATTTGTAQVWVLRDNQPVPVPVIVGASNGRQTEIIRGDLKTGVAVITDYQETQK</sequence>
<dbReference type="GO" id="GO:0030313">
    <property type="term" value="C:cell envelope"/>
    <property type="evidence" value="ECO:0007669"/>
    <property type="project" value="UniProtKB-SubCell"/>
</dbReference>
<evidence type="ECO:0000259" key="5">
    <source>
        <dbReference type="Pfam" id="PF25954"/>
    </source>
</evidence>
<evidence type="ECO:0000259" key="4">
    <source>
        <dbReference type="Pfam" id="PF25917"/>
    </source>
</evidence>
<dbReference type="Gene3D" id="2.40.420.20">
    <property type="match status" value="1"/>
</dbReference>
<evidence type="ECO:0000256" key="3">
    <source>
        <dbReference type="SAM" id="Phobius"/>
    </source>
</evidence>
<keyword evidence="3" id="KW-1133">Transmembrane helix</keyword>
<accession>A0A1J5TBV6</accession>
<dbReference type="NCBIfam" id="TIGR01730">
    <property type="entry name" value="RND_mfp"/>
    <property type="match status" value="1"/>
</dbReference>
<name>A0A1J5TBV6_9ZZZZ</name>
<keyword evidence="3" id="KW-0812">Transmembrane</keyword>
<protein>
    <submittedName>
        <fullName evidence="6">Macrolide export protein MacA</fullName>
    </submittedName>
</protein>
<evidence type="ECO:0000256" key="2">
    <source>
        <dbReference type="ARBA" id="ARBA00023054"/>
    </source>
</evidence>
<dbReference type="Pfam" id="PF25917">
    <property type="entry name" value="BSH_RND"/>
    <property type="match status" value="1"/>
</dbReference>
<dbReference type="PANTHER" id="PTHR32347">
    <property type="entry name" value="EFFLUX SYSTEM COMPONENT YKNX-RELATED"/>
    <property type="match status" value="1"/>
</dbReference>
<dbReference type="InterPro" id="IPR058625">
    <property type="entry name" value="MdtA-like_BSH"/>
</dbReference>
<dbReference type="GO" id="GO:0022857">
    <property type="term" value="F:transmembrane transporter activity"/>
    <property type="evidence" value="ECO:0007669"/>
    <property type="project" value="InterPro"/>
</dbReference>
<gene>
    <name evidence="6" type="primary">macA_5</name>
    <name evidence="6" type="ORF">GALL_17150</name>
</gene>
<dbReference type="AlphaFoldDB" id="A0A1J5TBV6"/>
<dbReference type="SUPFAM" id="SSF111369">
    <property type="entry name" value="HlyD-like secretion proteins"/>
    <property type="match status" value="1"/>
</dbReference>
<organism evidence="6">
    <name type="scientific">mine drainage metagenome</name>
    <dbReference type="NCBI Taxonomy" id="410659"/>
    <lineage>
        <taxon>unclassified sequences</taxon>
        <taxon>metagenomes</taxon>
        <taxon>ecological metagenomes</taxon>
    </lineage>
</organism>
<dbReference type="InterPro" id="IPR006143">
    <property type="entry name" value="RND_pump_MFP"/>
</dbReference>
<evidence type="ECO:0000313" key="6">
    <source>
        <dbReference type="EMBL" id="OIR18386.1"/>
    </source>
</evidence>
<dbReference type="Gene3D" id="2.40.50.100">
    <property type="match status" value="1"/>
</dbReference>
<feature type="transmembrane region" description="Helical" evidence="3">
    <location>
        <begin position="31"/>
        <end position="49"/>
    </location>
</feature>
<dbReference type="EMBL" id="MLJW01000003">
    <property type="protein sequence ID" value="OIR18386.1"/>
    <property type="molecule type" value="Genomic_DNA"/>
</dbReference>
<proteinExistence type="predicted"/>
<dbReference type="PANTHER" id="PTHR32347:SF14">
    <property type="entry name" value="EFFLUX SYSTEM COMPONENT YKNX-RELATED"/>
    <property type="match status" value="1"/>
</dbReference>
<comment type="subcellular location">
    <subcellularLocation>
        <location evidence="1">Cell envelope</location>
    </subcellularLocation>
</comment>
<feature type="domain" description="Multidrug resistance protein MdtA-like barrel-sandwich hybrid" evidence="4">
    <location>
        <begin position="83"/>
        <end position="240"/>
    </location>
</feature>
<dbReference type="Pfam" id="PF25954">
    <property type="entry name" value="Beta-barrel_RND_2"/>
    <property type="match status" value="1"/>
</dbReference>
<reference evidence="6" key="1">
    <citation type="submission" date="2016-10" db="EMBL/GenBank/DDBJ databases">
        <title>Sequence of Gallionella enrichment culture.</title>
        <authorList>
            <person name="Poehlein A."/>
            <person name="Muehling M."/>
            <person name="Daniel R."/>
        </authorList>
    </citation>
    <scope>NUCLEOTIDE SEQUENCE</scope>
</reference>